<dbReference type="HOGENOM" id="CLU_1549243_0_0_1"/>
<evidence type="ECO:0000256" key="1">
    <source>
        <dbReference type="SAM" id="MobiDB-lite"/>
    </source>
</evidence>
<dbReference type="EMBL" id="CH479179">
    <property type="protein sequence ID" value="EDW24457.1"/>
    <property type="molecule type" value="Genomic_DNA"/>
</dbReference>
<reference evidence="2 3" key="1">
    <citation type="journal article" date="2007" name="Nature">
        <title>Evolution of genes and genomes on the Drosophila phylogeny.</title>
        <authorList>
            <consortium name="Drosophila 12 Genomes Consortium"/>
            <person name="Clark A.G."/>
            <person name="Eisen M.B."/>
            <person name="Smith D.R."/>
            <person name="Bergman C.M."/>
            <person name="Oliver B."/>
            <person name="Markow T.A."/>
            <person name="Kaufman T.C."/>
            <person name="Kellis M."/>
            <person name="Gelbart W."/>
            <person name="Iyer V.N."/>
            <person name="Pollard D.A."/>
            <person name="Sackton T.B."/>
            <person name="Larracuente A.M."/>
            <person name="Singh N.D."/>
            <person name="Abad J.P."/>
            <person name="Abt D.N."/>
            <person name="Adryan B."/>
            <person name="Aguade M."/>
            <person name="Akashi H."/>
            <person name="Anderson W.W."/>
            <person name="Aquadro C.F."/>
            <person name="Ardell D.H."/>
            <person name="Arguello R."/>
            <person name="Artieri C.G."/>
            <person name="Barbash D.A."/>
            <person name="Barker D."/>
            <person name="Barsanti P."/>
            <person name="Batterham P."/>
            <person name="Batzoglou S."/>
            <person name="Begun D."/>
            <person name="Bhutkar A."/>
            <person name="Blanco E."/>
            <person name="Bosak S.A."/>
            <person name="Bradley R.K."/>
            <person name="Brand A.D."/>
            <person name="Brent M.R."/>
            <person name="Brooks A.N."/>
            <person name="Brown R.H."/>
            <person name="Butlin R.K."/>
            <person name="Caggese C."/>
            <person name="Calvi B.R."/>
            <person name="Bernardo de Carvalho A."/>
            <person name="Caspi A."/>
            <person name="Castrezana S."/>
            <person name="Celniker S.E."/>
            <person name="Chang J.L."/>
            <person name="Chapple C."/>
            <person name="Chatterji S."/>
            <person name="Chinwalla A."/>
            <person name="Civetta A."/>
            <person name="Clifton S.W."/>
            <person name="Comeron J.M."/>
            <person name="Costello J.C."/>
            <person name="Coyne J.A."/>
            <person name="Daub J."/>
            <person name="David R.G."/>
            <person name="Delcher A.L."/>
            <person name="Delehaunty K."/>
            <person name="Do C.B."/>
            <person name="Ebling H."/>
            <person name="Edwards K."/>
            <person name="Eickbush T."/>
            <person name="Evans J.D."/>
            <person name="Filipski A."/>
            <person name="Findeiss S."/>
            <person name="Freyhult E."/>
            <person name="Fulton L."/>
            <person name="Fulton R."/>
            <person name="Garcia A.C."/>
            <person name="Gardiner A."/>
            <person name="Garfield D.A."/>
            <person name="Garvin B.E."/>
            <person name="Gibson G."/>
            <person name="Gilbert D."/>
            <person name="Gnerre S."/>
            <person name="Godfrey J."/>
            <person name="Good R."/>
            <person name="Gotea V."/>
            <person name="Gravely B."/>
            <person name="Greenberg A.J."/>
            <person name="Griffiths-Jones S."/>
            <person name="Gross S."/>
            <person name="Guigo R."/>
            <person name="Gustafson E.A."/>
            <person name="Haerty W."/>
            <person name="Hahn M.W."/>
            <person name="Halligan D.L."/>
            <person name="Halpern A.L."/>
            <person name="Halter G.M."/>
            <person name="Han M.V."/>
            <person name="Heger A."/>
            <person name="Hillier L."/>
            <person name="Hinrichs A.S."/>
            <person name="Holmes I."/>
            <person name="Hoskins R.A."/>
            <person name="Hubisz M.J."/>
            <person name="Hultmark D."/>
            <person name="Huntley M.A."/>
            <person name="Jaffe D.B."/>
            <person name="Jagadeeshan S."/>
            <person name="Jeck W.R."/>
            <person name="Johnson J."/>
            <person name="Jones C.D."/>
            <person name="Jordan W.C."/>
            <person name="Karpen G.H."/>
            <person name="Kataoka E."/>
            <person name="Keightley P.D."/>
            <person name="Kheradpour P."/>
            <person name="Kirkness E.F."/>
            <person name="Koerich L.B."/>
            <person name="Kristiansen K."/>
            <person name="Kudrna D."/>
            <person name="Kulathinal R.J."/>
            <person name="Kumar S."/>
            <person name="Kwok R."/>
            <person name="Lander E."/>
            <person name="Langley C.H."/>
            <person name="Lapoint R."/>
            <person name="Lazzaro B.P."/>
            <person name="Lee S.J."/>
            <person name="Levesque L."/>
            <person name="Li R."/>
            <person name="Lin C.F."/>
            <person name="Lin M.F."/>
            <person name="Lindblad-Toh K."/>
            <person name="Llopart A."/>
            <person name="Long M."/>
            <person name="Low L."/>
            <person name="Lozovsky E."/>
            <person name="Lu J."/>
            <person name="Luo M."/>
            <person name="Machado C.A."/>
            <person name="Makalowski W."/>
            <person name="Marzo M."/>
            <person name="Matsuda M."/>
            <person name="Matzkin L."/>
            <person name="McAllister B."/>
            <person name="McBride C.S."/>
            <person name="McKernan B."/>
            <person name="McKernan K."/>
            <person name="Mendez-Lago M."/>
            <person name="Minx P."/>
            <person name="Mollenhauer M.U."/>
            <person name="Montooth K."/>
            <person name="Mount S.M."/>
            <person name="Mu X."/>
            <person name="Myers E."/>
            <person name="Negre B."/>
            <person name="Newfeld S."/>
            <person name="Nielsen R."/>
            <person name="Noor M.A."/>
            <person name="O'Grady P."/>
            <person name="Pachter L."/>
            <person name="Papaceit M."/>
            <person name="Parisi M.J."/>
            <person name="Parisi M."/>
            <person name="Parts L."/>
            <person name="Pedersen J.S."/>
            <person name="Pesole G."/>
            <person name="Phillippy A.M."/>
            <person name="Ponting C.P."/>
            <person name="Pop M."/>
            <person name="Porcelli D."/>
            <person name="Powell J.R."/>
            <person name="Prohaska S."/>
            <person name="Pruitt K."/>
            <person name="Puig M."/>
            <person name="Quesneville H."/>
            <person name="Ram K.R."/>
            <person name="Rand D."/>
            <person name="Rasmussen M.D."/>
            <person name="Reed L.K."/>
            <person name="Reenan R."/>
            <person name="Reily A."/>
            <person name="Remington K.A."/>
            <person name="Rieger T.T."/>
            <person name="Ritchie M.G."/>
            <person name="Robin C."/>
            <person name="Rogers Y.H."/>
            <person name="Rohde C."/>
            <person name="Rozas J."/>
            <person name="Rubenfield M.J."/>
            <person name="Ruiz A."/>
            <person name="Russo S."/>
            <person name="Salzberg S.L."/>
            <person name="Sanchez-Gracia A."/>
            <person name="Saranga D.J."/>
            <person name="Sato H."/>
            <person name="Schaeffer S.W."/>
            <person name="Schatz M.C."/>
            <person name="Schlenke T."/>
            <person name="Schwartz R."/>
            <person name="Segarra C."/>
            <person name="Singh R.S."/>
            <person name="Sirot L."/>
            <person name="Sirota M."/>
            <person name="Sisneros N.B."/>
            <person name="Smith C.D."/>
            <person name="Smith T.F."/>
            <person name="Spieth J."/>
            <person name="Stage D.E."/>
            <person name="Stark A."/>
            <person name="Stephan W."/>
            <person name="Strausberg R.L."/>
            <person name="Strempel S."/>
            <person name="Sturgill D."/>
            <person name="Sutton G."/>
            <person name="Sutton G.G."/>
            <person name="Tao W."/>
            <person name="Teichmann S."/>
            <person name="Tobari Y.N."/>
            <person name="Tomimura Y."/>
            <person name="Tsolas J.M."/>
            <person name="Valente V.L."/>
            <person name="Venter E."/>
            <person name="Venter J.C."/>
            <person name="Vicario S."/>
            <person name="Vieira F.G."/>
            <person name="Vilella A.J."/>
            <person name="Villasante A."/>
            <person name="Walenz B."/>
            <person name="Wang J."/>
            <person name="Wasserman M."/>
            <person name="Watts T."/>
            <person name="Wilson D."/>
            <person name="Wilson R.K."/>
            <person name="Wing R.A."/>
            <person name="Wolfner M.F."/>
            <person name="Wong A."/>
            <person name="Wong G.K."/>
            <person name="Wu C.I."/>
            <person name="Wu G."/>
            <person name="Yamamoto D."/>
            <person name="Yang H.P."/>
            <person name="Yang S.P."/>
            <person name="Yorke J.A."/>
            <person name="Yoshida K."/>
            <person name="Zdobnov E."/>
            <person name="Zhang P."/>
            <person name="Zhang Y."/>
            <person name="Zimin A.V."/>
            <person name="Baldwin J."/>
            <person name="Abdouelleil A."/>
            <person name="Abdulkadir J."/>
            <person name="Abebe A."/>
            <person name="Abera B."/>
            <person name="Abreu J."/>
            <person name="Acer S.C."/>
            <person name="Aftuck L."/>
            <person name="Alexander A."/>
            <person name="An P."/>
            <person name="Anderson E."/>
            <person name="Anderson S."/>
            <person name="Arachi H."/>
            <person name="Azer M."/>
            <person name="Bachantsang P."/>
            <person name="Barry A."/>
            <person name="Bayul T."/>
            <person name="Berlin A."/>
            <person name="Bessette D."/>
            <person name="Bloom T."/>
            <person name="Blye J."/>
            <person name="Boguslavskiy L."/>
            <person name="Bonnet C."/>
            <person name="Boukhgalter B."/>
            <person name="Bourzgui I."/>
            <person name="Brown A."/>
            <person name="Cahill P."/>
            <person name="Channer S."/>
            <person name="Cheshatsang Y."/>
            <person name="Chuda L."/>
            <person name="Citroen M."/>
            <person name="Collymore A."/>
            <person name="Cooke P."/>
            <person name="Costello M."/>
            <person name="D'Aco K."/>
            <person name="Daza R."/>
            <person name="De Haan G."/>
            <person name="DeGray S."/>
            <person name="DeMaso C."/>
            <person name="Dhargay N."/>
            <person name="Dooley K."/>
            <person name="Dooley E."/>
            <person name="Doricent M."/>
            <person name="Dorje P."/>
            <person name="Dorjee K."/>
            <person name="Dupes A."/>
            <person name="Elong R."/>
            <person name="Falk J."/>
            <person name="Farina A."/>
            <person name="Faro S."/>
            <person name="Ferguson D."/>
            <person name="Fisher S."/>
            <person name="Foley C.D."/>
            <person name="Franke A."/>
            <person name="Friedrich D."/>
            <person name="Gadbois L."/>
            <person name="Gearin G."/>
            <person name="Gearin C.R."/>
            <person name="Giannoukos G."/>
            <person name="Goode T."/>
            <person name="Graham J."/>
            <person name="Grandbois E."/>
            <person name="Grewal S."/>
            <person name="Gyaltsen K."/>
            <person name="Hafez N."/>
            <person name="Hagos B."/>
            <person name="Hall J."/>
            <person name="Henson C."/>
            <person name="Hollinger A."/>
            <person name="Honan T."/>
            <person name="Huard M.D."/>
            <person name="Hughes L."/>
            <person name="Hurhula B."/>
            <person name="Husby M.E."/>
            <person name="Kamat A."/>
            <person name="Kanga B."/>
            <person name="Kashin S."/>
            <person name="Khazanovich D."/>
            <person name="Kisner P."/>
            <person name="Lance K."/>
            <person name="Lara M."/>
            <person name="Lee W."/>
            <person name="Lennon N."/>
            <person name="Letendre F."/>
            <person name="LeVine R."/>
            <person name="Lipovsky A."/>
            <person name="Liu X."/>
            <person name="Liu J."/>
            <person name="Liu S."/>
            <person name="Lokyitsang T."/>
            <person name="Lokyitsang Y."/>
            <person name="Lubonja R."/>
            <person name="Lui A."/>
            <person name="MacDonald P."/>
            <person name="Magnisalis V."/>
            <person name="Maru K."/>
            <person name="Matthews C."/>
            <person name="McCusker W."/>
            <person name="McDonough S."/>
            <person name="Mehta T."/>
            <person name="Meldrim J."/>
            <person name="Meneus L."/>
            <person name="Mihai O."/>
            <person name="Mihalev A."/>
            <person name="Mihova T."/>
            <person name="Mittelman R."/>
            <person name="Mlenga V."/>
            <person name="Montmayeur A."/>
            <person name="Mulrain L."/>
            <person name="Navidi A."/>
            <person name="Naylor J."/>
            <person name="Negash T."/>
            <person name="Nguyen T."/>
            <person name="Nguyen N."/>
            <person name="Nicol R."/>
            <person name="Norbu C."/>
            <person name="Norbu N."/>
            <person name="Novod N."/>
            <person name="O'Neill B."/>
            <person name="Osman S."/>
            <person name="Markiewicz E."/>
            <person name="Oyono O.L."/>
            <person name="Patti C."/>
            <person name="Phunkhang P."/>
            <person name="Pierre F."/>
            <person name="Priest M."/>
            <person name="Raghuraman S."/>
            <person name="Rege F."/>
            <person name="Reyes R."/>
            <person name="Rise C."/>
            <person name="Rogov P."/>
            <person name="Ross K."/>
            <person name="Ryan E."/>
            <person name="Settipalli S."/>
            <person name="Shea T."/>
            <person name="Sherpa N."/>
            <person name="Shi L."/>
            <person name="Shih D."/>
            <person name="Sparrow T."/>
            <person name="Spaulding J."/>
            <person name="Stalker J."/>
            <person name="Stange-Thomann N."/>
            <person name="Stavropoulos S."/>
            <person name="Stone C."/>
            <person name="Strader C."/>
            <person name="Tesfaye S."/>
            <person name="Thomson T."/>
            <person name="Thoulutsang Y."/>
            <person name="Thoulutsang D."/>
            <person name="Topham K."/>
            <person name="Topping I."/>
            <person name="Tsamla T."/>
            <person name="Vassiliev H."/>
            <person name="Vo A."/>
            <person name="Wangchuk T."/>
            <person name="Wangdi T."/>
            <person name="Weiand M."/>
            <person name="Wilkinson J."/>
            <person name="Wilson A."/>
            <person name="Yadav S."/>
            <person name="Young G."/>
            <person name="Yu Q."/>
            <person name="Zembek L."/>
            <person name="Zhong D."/>
            <person name="Zimmer A."/>
            <person name="Zwirko Z."/>
            <person name="Jaffe D.B."/>
            <person name="Alvarez P."/>
            <person name="Brockman W."/>
            <person name="Butler J."/>
            <person name="Chin C."/>
            <person name="Gnerre S."/>
            <person name="Grabherr M."/>
            <person name="Kleber M."/>
            <person name="Mauceli E."/>
            <person name="MacCallum I."/>
        </authorList>
    </citation>
    <scope>NUCLEOTIDE SEQUENCE [LARGE SCALE GENOMIC DNA]</scope>
    <source>
        <strain evidence="3">MSH-3 / Tucson 14011-0111.49</strain>
    </source>
</reference>
<evidence type="ECO:0000313" key="2">
    <source>
        <dbReference type="EMBL" id="EDW24457.1"/>
    </source>
</evidence>
<protein>
    <submittedName>
        <fullName evidence="2">GL23387</fullName>
    </submittedName>
</protein>
<feature type="region of interest" description="Disordered" evidence="1">
    <location>
        <begin position="1"/>
        <end position="48"/>
    </location>
</feature>
<sequence length="173" mass="19837">MQQHEQQTLQQQTPFEADLQESVNALMEEEEQPVAPLSPLSEAEEEQGMGRITNPRIVDVLQSSSKLQTLYKKVLARKKIGHKMSSNEVRLLCDGVINMYRKEELELSFSQCKELGRQLLELCPTRGTFGARRIPRRSEASVRKQNVPLPHLPRPATGILGHCRTRHYRNLPR</sequence>
<keyword evidence="3" id="KW-1185">Reference proteome</keyword>
<accession>B4G446</accession>
<gene>
    <name evidence="2" type="primary">Dper\GL23387</name>
    <name evidence="2" type="ORF">Dper_GL23387</name>
</gene>
<name>B4G446_DROPE</name>
<dbReference type="AlphaFoldDB" id="B4G446"/>
<proteinExistence type="predicted"/>
<dbReference type="OMA" id="YNRTRTH"/>
<feature type="compositionally biased region" description="Low complexity" evidence="1">
    <location>
        <begin position="1"/>
        <end position="12"/>
    </location>
</feature>
<organism evidence="3">
    <name type="scientific">Drosophila persimilis</name>
    <name type="common">Fruit fly</name>
    <dbReference type="NCBI Taxonomy" id="7234"/>
    <lineage>
        <taxon>Eukaryota</taxon>
        <taxon>Metazoa</taxon>
        <taxon>Ecdysozoa</taxon>
        <taxon>Arthropoda</taxon>
        <taxon>Hexapoda</taxon>
        <taxon>Insecta</taxon>
        <taxon>Pterygota</taxon>
        <taxon>Neoptera</taxon>
        <taxon>Endopterygota</taxon>
        <taxon>Diptera</taxon>
        <taxon>Brachycera</taxon>
        <taxon>Muscomorpha</taxon>
        <taxon>Ephydroidea</taxon>
        <taxon>Drosophilidae</taxon>
        <taxon>Drosophila</taxon>
        <taxon>Sophophora</taxon>
    </lineage>
</organism>
<dbReference type="Proteomes" id="UP000008744">
    <property type="component" value="Unassembled WGS sequence"/>
</dbReference>
<evidence type="ECO:0000313" key="3">
    <source>
        <dbReference type="Proteomes" id="UP000008744"/>
    </source>
</evidence>